<evidence type="ECO:0000313" key="2">
    <source>
        <dbReference type="EMBL" id="KAF6021353.1"/>
    </source>
</evidence>
<name>A0A7J7J5G8_BUGNE</name>
<keyword evidence="1" id="KW-0732">Signal</keyword>
<dbReference type="Proteomes" id="UP000593567">
    <property type="component" value="Unassembled WGS sequence"/>
</dbReference>
<proteinExistence type="predicted"/>
<protein>
    <submittedName>
        <fullName evidence="2">Uncharacterized protein</fullName>
    </submittedName>
</protein>
<dbReference type="AlphaFoldDB" id="A0A7J7J5G8"/>
<sequence length="77" mass="8791">MAIVLLQSIMLIHQKAAFNCSTILSLCCNSVILFLPLTYTLFTNSNTILHIPYIFILQNHKEITFNSPTALLLFELY</sequence>
<comment type="caution">
    <text evidence="2">The sequence shown here is derived from an EMBL/GenBank/DDBJ whole genome shotgun (WGS) entry which is preliminary data.</text>
</comment>
<organism evidence="2 3">
    <name type="scientific">Bugula neritina</name>
    <name type="common">Brown bryozoan</name>
    <name type="synonym">Sertularia neritina</name>
    <dbReference type="NCBI Taxonomy" id="10212"/>
    <lineage>
        <taxon>Eukaryota</taxon>
        <taxon>Metazoa</taxon>
        <taxon>Spiralia</taxon>
        <taxon>Lophotrochozoa</taxon>
        <taxon>Bryozoa</taxon>
        <taxon>Gymnolaemata</taxon>
        <taxon>Cheilostomatida</taxon>
        <taxon>Flustrina</taxon>
        <taxon>Buguloidea</taxon>
        <taxon>Bugulidae</taxon>
        <taxon>Bugula</taxon>
    </lineage>
</organism>
<feature type="chain" id="PRO_5029645918" evidence="1">
    <location>
        <begin position="18"/>
        <end position="77"/>
    </location>
</feature>
<accession>A0A7J7J5G8</accession>
<keyword evidence="3" id="KW-1185">Reference proteome</keyword>
<evidence type="ECO:0000256" key="1">
    <source>
        <dbReference type="SAM" id="SignalP"/>
    </source>
</evidence>
<gene>
    <name evidence="2" type="ORF">EB796_020330</name>
</gene>
<evidence type="ECO:0000313" key="3">
    <source>
        <dbReference type="Proteomes" id="UP000593567"/>
    </source>
</evidence>
<reference evidence="2" key="1">
    <citation type="submission" date="2020-06" db="EMBL/GenBank/DDBJ databases">
        <title>Draft genome of Bugula neritina, a colonial animal packing powerful symbionts and potential medicines.</title>
        <authorList>
            <person name="Rayko M."/>
        </authorList>
    </citation>
    <scope>NUCLEOTIDE SEQUENCE [LARGE SCALE GENOMIC DNA]</scope>
    <source>
        <strain evidence="2">Kwan_BN1</strain>
    </source>
</reference>
<dbReference type="EMBL" id="VXIV02003058">
    <property type="protein sequence ID" value="KAF6021353.1"/>
    <property type="molecule type" value="Genomic_DNA"/>
</dbReference>
<feature type="signal peptide" evidence="1">
    <location>
        <begin position="1"/>
        <end position="17"/>
    </location>
</feature>